<gene>
    <name evidence="9" type="ORF">RI129_000693</name>
</gene>
<dbReference type="InterPro" id="IPR051223">
    <property type="entry name" value="Polycystin"/>
</dbReference>
<sequence>MFSESPFDSIIDTQITLDKLFLVGDVWSYFNHVITSFHWKKWYEDHKKDPNRTEKNTLYDNILLGVPRLRQLRVGSSTCTLDPIFKNFTRKCYGHFSSANEDRTTSKENENSYSASTSGVTYFGKVSNYHSGGFVVNLPTSPKSTIDNLMQKLWIDRSTRALFLEFTSYNANVNLFCIGKYTGICTYFSGLARMVSFKRASINMYATKAYVNLEIPALFQVIQDSFTGIFTFFVYIKLFKYFKNSKIIGQLNHTFNKCVPEIISFAILFATIFTTFGISAHLAFGNKIPEYRNFCVSFFTLMRAVLGDFDYKQIKEGNQYMAPIFYLIFVFVNMFLALVNDTYDDVNAEFLCSSKRTEDYTPKPSITLSIYKYFRNKCRRTVKEPVQELIDRRNPYEKITEELGTALLRCGFKDVEVDMFFDRFNIDPTSSIGQFDANEILADLNGEAYDLKTEDKNTGAISSVIGIDQFKRQKERLFNLELNITVLTSKIDMLLRKLDTMENISQPERF</sequence>
<organism evidence="9 10">
    <name type="scientific">Pyrocoelia pectoralis</name>
    <dbReference type="NCBI Taxonomy" id="417401"/>
    <lineage>
        <taxon>Eukaryota</taxon>
        <taxon>Metazoa</taxon>
        <taxon>Ecdysozoa</taxon>
        <taxon>Arthropoda</taxon>
        <taxon>Hexapoda</taxon>
        <taxon>Insecta</taxon>
        <taxon>Pterygota</taxon>
        <taxon>Neoptera</taxon>
        <taxon>Endopterygota</taxon>
        <taxon>Coleoptera</taxon>
        <taxon>Polyphaga</taxon>
        <taxon>Elateriformia</taxon>
        <taxon>Elateroidea</taxon>
        <taxon>Lampyridae</taxon>
        <taxon>Lampyrinae</taxon>
        <taxon>Pyrocoelia</taxon>
    </lineage>
</organism>
<dbReference type="AlphaFoldDB" id="A0AAN7VTV4"/>
<evidence type="ECO:0000259" key="7">
    <source>
        <dbReference type="Pfam" id="PF08016"/>
    </source>
</evidence>
<evidence type="ECO:0000256" key="5">
    <source>
        <dbReference type="ARBA" id="ARBA00023136"/>
    </source>
</evidence>
<dbReference type="GO" id="GO:0005262">
    <property type="term" value="F:calcium channel activity"/>
    <property type="evidence" value="ECO:0007669"/>
    <property type="project" value="TreeGrafter"/>
</dbReference>
<comment type="similarity">
    <text evidence="2">Belongs to the polycystin family.</text>
</comment>
<dbReference type="InterPro" id="IPR013122">
    <property type="entry name" value="PKD1_2_channel"/>
</dbReference>
<evidence type="ECO:0000313" key="10">
    <source>
        <dbReference type="Proteomes" id="UP001329430"/>
    </source>
</evidence>
<feature type="transmembrane region" description="Helical" evidence="6">
    <location>
        <begin position="225"/>
        <end position="242"/>
    </location>
</feature>
<evidence type="ECO:0008006" key="11">
    <source>
        <dbReference type="Google" id="ProtNLM"/>
    </source>
</evidence>
<dbReference type="InterPro" id="IPR046791">
    <property type="entry name" value="Polycystin_dom"/>
</dbReference>
<evidence type="ECO:0000256" key="3">
    <source>
        <dbReference type="ARBA" id="ARBA00022692"/>
    </source>
</evidence>
<evidence type="ECO:0000256" key="1">
    <source>
        <dbReference type="ARBA" id="ARBA00004141"/>
    </source>
</evidence>
<keyword evidence="10" id="KW-1185">Reference proteome</keyword>
<comment type="subcellular location">
    <subcellularLocation>
        <location evidence="1">Membrane</location>
        <topology evidence="1">Multi-pass membrane protein</topology>
    </subcellularLocation>
</comment>
<evidence type="ECO:0000256" key="4">
    <source>
        <dbReference type="ARBA" id="ARBA00022989"/>
    </source>
</evidence>
<comment type="caution">
    <text evidence="9">The sequence shown here is derived from an EMBL/GenBank/DDBJ whole genome shotgun (WGS) entry which is preliminary data.</text>
</comment>
<protein>
    <recommendedName>
        <fullName evidence="11">Polycystic kidney disease 2-like 1 protein</fullName>
    </recommendedName>
</protein>
<evidence type="ECO:0000313" key="9">
    <source>
        <dbReference type="EMBL" id="KAK5649664.1"/>
    </source>
</evidence>
<feature type="domain" description="Polycystin cation channel PKD1/PKD2" evidence="7">
    <location>
        <begin position="205"/>
        <end position="346"/>
    </location>
</feature>
<evidence type="ECO:0000256" key="6">
    <source>
        <dbReference type="SAM" id="Phobius"/>
    </source>
</evidence>
<reference evidence="9 10" key="1">
    <citation type="journal article" date="2024" name="Insects">
        <title>An Improved Chromosome-Level Genome Assembly of the Firefly Pyrocoelia pectoralis.</title>
        <authorList>
            <person name="Fu X."/>
            <person name="Meyer-Rochow V.B."/>
            <person name="Ballantyne L."/>
            <person name="Zhu X."/>
        </authorList>
    </citation>
    <scope>NUCLEOTIDE SEQUENCE [LARGE SCALE GENOMIC DNA]</scope>
    <source>
        <strain evidence="9">XCY_ONT2</strain>
    </source>
</reference>
<dbReference type="Proteomes" id="UP001329430">
    <property type="component" value="Chromosome 1"/>
</dbReference>
<feature type="domain" description="Polycystin" evidence="8">
    <location>
        <begin position="23"/>
        <end position="178"/>
    </location>
</feature>
<dbReference type="PANTHER" id="PTHR10877">
    <property type="entry name" value="POLYCYSTIN FAMILY MEMBER"/>
    <property type="match status" value="1"/>
</dbReference>
<evidence type="ECO:0000259" key="8">
    <source>
        <dbReference type="Pfam" id="PF20519"/>
    </source>
</evidence>
<proteinExistence type="inferred from homology"/>
<feature type="transmembrane region" description="Helical" evidence="6">
    <location>
        <begin position="321"/>
        <end position="339"/>
    </location>
</feature>
<dbReference type="Pfam" id="PF20519">
    <property type="entry name" value="Polycystin_dom"/>
    <property type="match status" value="1"/>
</dbReference>
<feature type="transmembrane region" description="Helical" evidence="6">
    <location>
        <begin position="262"/>
        <end position="285"/>
    </location>
</feature>
<dbReference type="PANTHER" id="PTHR10877:SF183">
    <property type="entry name" value="AT14535P-RELATED"/>
    <property type="match status" value="1"/>
</dbReference>
<dbReference type="EMBL" id="JAVRBK010000001">
    <property type="protein sequence ID" value="KAK5649664.1"/>
    <property type="molecule type" value="Genomic_DNA"/>
</dbReference>
<dbReference type="Gene3D" id="1.10.287.70">
    <property type="match status" value="1"/>
</dbReference>
<dbReference type="GO" id="GO:0016020">
    <property type="term" value="C:membrane"/>
    <property type="evidence" value="ECO:0007669"/>
    <property type="project" value="UniProtKB-SubCell"/>
</dbReference>
<keyword evidence="4 6" id="KW-1133">Transmembrane helix</keyword>
<name>A0AAN7VTV4_9COLE</name>
<dbReference type="GO" id="GO:0050982">
    <property type="term" value="P:detection of mechanical stimulus"/>
    <property type="evidence" value="ECO:0007669"/>
    <property type="project" value="TreeGrafter"/>
</dbReference>
<keyword evidence="3 6" id="KW-0812">Transmembrane</keyword>
<keyword evidence="5 6" id="KW-0472">Membrane</keyword>
<dbReference type="Pfam" id="PF08016">
    <property type="entry name" value="PKD_channel"/>
    <property type="match status" value="1"/>
</dbReference>
<evidence type="ECO:0000256" key="2">
    <source>
        <dbReference type="ARBA" id="ARBA00007200"/>
    </source>
</evidence>
<accession>A0AAN7VTV4</accession>